<feature type="region of interest" description="Disordered" evidence="1">
    <location>
        <begin position="1"/>
        <end position="23"/>
    </location>
</feature>
<gene>
    <name evidence="3" type="ORF">GCM10022267_35580</name>
</gene>
<dbReference type="Pfam" id="PF13358">
    <property type="entry name" value="DDE_3"/>
    <property type="match status" value="1"/>
</dbReference>
<protein>
    <recommendedName>
        <fullName evidence="2">Tc1-like transposase DDE domain-containing protein</fullName>
    </recommendedName>
</protein>
<dbReference type="Proteomes" id="UP001500711">
    <property type="component" value="Unassembled WGS sequence"/>
</dbReference>
<organism evidence="3 4">
    <name type="scientific">Lentzea roselyniae</name>
    <dbReference type="NCBI Taxonomy" id="531940"/>
    <lineage>
        <taxon>Bacteria</taxon>
        <taxon>Bacillati</taxon>
        <taxon>Actinomycetota</taxon>
        <taxon>Actinomycetes</taxon>
        <taxon>Pseudonocardiales</taxon>
        <taxon>Pseudonocardiaceae</taxon>
        <taxon>Lentzea</taxon>
    </lineage>
</organism>
<name>A0ABP7B148_9PSEU</name>
<feature type="domain" description="Tc1-like transposase DDE" evidence="2">
    <location>
        <begin position="22"/>
        <end position="65"/>
    </location>
</feature>
<evidence type="ECO:0000259" key="2">
    <source>
        <dbReference type="Pfam" id="PF13358"/>
    </source>
</evidence>
<dbReference type="InterPro" id="IPR038717">
    <property type="entry name" value="Tc1-like_DDE_dom"/>
</dbReference>
<evidence type="ECO:0000313" key="4">
    <source>
        <dbReference type="Proteomes" id="UP001500711"/>
    </source>
</evidence>
<evidence type="ECO:0000256" key="1">
    <source>
        <dbReference type="SAM" id="MobiDB-lite"/>
    </source>
</evidence>
<dbReference type="RefSeq" id="WP_346131177.1">
    <property type="nucleotide sequence ID" value="NZ_BAABBE010000009.1"/>
</dbReference>
<reference evidence="4" key="1">
    <citation type="journal article" date="2019" name="Int. J. Syst. Evol. Microbiol.">
        <title>The Global Catalogue of Microorganisms (GCM) 10K type strain sequencing project: providing services to taxonomists for standard genome sequencing and annotation.</title>
        <authorList>
            <consortium name="The Broad Institute Genomics Platform"/>
            <consortium name="The Broad Institute Genome Sequencing Center for Infectious Disease"/>
            <person name="Wu L."/>
            <person name="Ma J."/>
        </authorList>
    </citation>
    <scope>NUCLEOTIDE SEQUENCE [LARGE SCALE GENOMIC DNA]</scope>
    <source>
        <strain evidence="4">JCM 17494</strain>
    </source>
</reference>
<feature type="compositionally biased region" description="Basic and acidic residues" evidence="1">
    <location>
        <begin position="8"/>
        <end position="23"/>
    </location>
</feature>
<feature type="compositionally biased region" description="Basic and acidic residues" evidence="1">
    <location>
        <begin position="84"/>
        <end position="96"/>
    </location>
</feature>
<feature type="region of interest" description="Disordered" evidence="1">
    <location>
        <begin position="68"/>
        <end position="96"/>
    </location>
</feature>
<evidence type="ECO:0000313" key="3">
    <source>
        <dbReference type="EMBL" id="GAA3645781.1"/>
    </source>
</evidence>
<proteinExistence type="predicted"/>
<dbReference type="EMBL" id="BAABBE010000009">
    <property type="protein sequence ID" value="GAA3645781.1"/>
    <property type="molecule type" value="Genomic_DNA"/>
</dbReference>
<sequence>MGCQPQQEGRRENPGRAESIRAARPDGAPIYVILDNLSAHKGEQIRRWARKNRVELCFTPTYASWADPGRGPLRATAAAQRRRLPPEVHPERWTGA</sequence>
<keyword evidence="4" id="KW-1185">Reference proteome</keyword>
<comment type="caution">
    <text evidence="3">The sequence shown here is derived from an EMBL/GenBank/DDBJ whole genome shotgun (WGS) entry which is preliminary data.</text>
</comment>
<accession>A0ABP7B148</accession>